<feature type="domain" description="Major facilitator superfamily (MFS) profile" evidence="8">
    <location>
        <begin position="1"/>
        <end position="466"/>
    </location>
</feature>
<dbReference type="PANTHER" id="PTHR42718">
    <property type="entry name" value="MAJOR FACILITATOR SUPERFAMILY MULTIDRUG TRANSPORTER MFSC"/>
    <property type="match status" value="1"/>
</dbReference>
<evidence type="ECO:0000256" key="1">
    <source>
        <dbReference type="ARBA" id="ARBA00004651"/>
    </source>
</evidence>
<feature type="transmembrane region" description="Helical" evidence="7">
    <location>
        <begin position="399"/>
        <end position="424"/>
    </location>
</feature>
<keyword evidence="10" id="KW-1185">Reference proteome</keyword>
<feature type="compositionally biased region" description="Gly residues" evidence="6">
    <location>
        <begin position="187"/>
        <end position="201"/>
    </location>
</feature>
<name>A0A1D3E0Y3_9ACTN</name>
<dbReference type="GO" id="GO:0022857">
    <property type="term" value="F:transmembrane transporter activity"/>
    <property type="evidence" value="ECO:0007669"/>
    <property type="project" value="InterPro"/>
</dbReference>
<dbReference type="eggNOG" id="COG0477">
    <property type="taxonomic scope" value="Bacteria"/>
</dbReference>
<comment type="subcellular location">
    <subcellularLocation>
        <location evidence="1">Cell membrane</location>
        <topology evidence="1">Multi-pass membrane protein</topology>
    </subcellularLocation>
</comment>
<evidence type="ECO:0000256" key="4">
    <source>
        <dbReference type="ARBA" id="ARBA00023136"/>
    </source>
</evidence>
<feature type="transmembrane region" description="Helical" evidence="7">
    <location>
        <begin position="61"/>
        <end position="80"/>
    </location>
</feature>
<evidence type="ECO:0000313" key="9">
    <source>
        <dbReference type="EMBL" id="OEJ98227.1"/>
    </source>
</evidence>
<dbReference type="AlphaFoldDB" id="A0A1D3E0Y3"/>
<dbReference type="Proteomes" id="UP000095329">
    <property type="component" value="Unassembled WGS sequence"/>
</dbReference>
<comment type="caution">
    <text evidence="9">The sequence shown here is derived from an EMBL/GenBank/DDBJ whole genome shotgun (WGS) entry which is preliminary data.</text>
</comment>
<keyword evidence="4 7" id="KW-0472">Membrane</keyword>
<feature type="transmembrane region" description="Helical" evidence="7">
    <location>
        <begin position="153"/>
        <end position="173"/>
    </location>
</feature>
<dbReference type="PANTHER" id="PTHR42718:SF39">
    <property type="entry name" value="ACTINORHODIN TRANSPORTER-RELATED"/>
    <property type="match status" value="1"/>
</dbReference>
<feature type="transmembrane region" description="Helical" evidence="7">
    <location>
        <begin position="31"/>
        <end position="49"/>
    </location>
</feature>
<feature type="transmembrane region" description="Helical" evidence="7">
    <location>
        <begin position="119"/>
        <end position="141"/>
    </location>
</feature>
<feature type="transmembrane region" description="Helical" evidence="7">
    <location>
        <begin position="332"/>
        <end position="350"/>
    </location>
</feature>
<evidence type="ECO:0000256" key="3">
    <source>
        <dbReference type="ARBA" id="ARBA00022989"/>
    </source>
</evidence>
<feature type="transmembrane region" description="Helical" evidence="7">
    <location>
        <begin position="273"/>
        <end position="292"/>
    </location>
</feature>
<dbReference type="Gene3D" id="1.20.1250.20">
    <property type="entry name" value="MFS general substrate transporter like domains"/>
    <property type="match status" value="1"/>
</dbReference>
<keyword evidence="3 7" id="KW-1133">Transmembrane helix</keyword>
<keyword evidence="5" id="KW-0046">Antibiotic resistance</keyword>
<feature type="region of interest" description="Disordered" evidence="6">
    <location>
        <begin position="179"/>
        <end position="202"/>
    </location>
</feature>
<reference evidence="9 10" key="1">
    <citation type="journal article" date="2013" name="Genome Announc.">
        <title>Genome Sequence of Streptomyces violaceusniger Strain SPC6, a Halotolerant Streptomycete That Exhibits Rapid Growth and Development.</title>
        <authorList>
            <person name="Chen X."/>
            <person name="Zhang B."/>
            <person name="Zhang W."/>
            <person name="Wu X."/>
            <person name="Zhang M."/>
            <person name="Chen T."/>
            <person name="Liu G."/>
            <person name="Dyson P."/>
        </authorList>
    </citation>
    <scope>NUCLEOTIDE SEQUENCE [LARGE SCALE GENOMIC DNA]</scope>
    <source>
        <strain evidence="9 10">SPC6</strain>
    </source>
</reference>
<dbReference type="EMBL" id="ASHX02000001">
    <property type="protein sequence ID" value="OEJ98227.1"/>
    <property type="molecule type" value="Genomic_DNA"/>
</dbReference>
<organism evidence="9 10">
    <name type="scientific">Streptomyces thermolilacinus SPC6</name>
    <dbReference type="NCBI Taxonomy" id="1306406"/>
    <lineage>
        <taxon>Bacteria</taxon>
        <taxon>Bacillati</taxon>
        <taxon>Actinomycetota</taxon>
        <taxon>Actinomycetes</taxon>
        <taxon>Kitasatosporales</taxon>
        <taxon>Streptomycetaceae</taxon>
        <taxon>Streptomyces</taxon>
    </lineage>
</organism>
<dbReference type="InterPro" id="IPR011701">
    <property type="entry name" value="MFS"/>
</dbReference>
<gene>
    <name evidence="9" type="ORF">J116_019995</name>
</gene>
<dbReference type="InterPro" id="IPR036259">
    <property type="entry name" value="MFS_trans_sf"/>
</dbReference>
<protein>
    <recommendedName>
        <fullName evidence="8">Major facilitator superfamily (MFS) profile domain-containing protein</fullName>
    </recommendedName>
</protein>
<dbReference type="SUPFAM" id="SSF103473">
    <property type="entry name" value="MFS general substrate transporter"/>
    <property type="match status" value="1"/>
</dbReference>
<dbReference type="Pfam" id="PF07690">
    <property type="entry name" value="MFS_1"/>
    <property type="match status" value="1"/>
</dbReference>
<dbReference type="PROSITE" id="PS50850">
    <property type="entry name" value="MFS"/>
    <property type="match status" value="1"/>
</dbReference>
<accession>A0A1D3E0Y3</accession>
<keyword evidence="2 7" id="KW-0812">Transmembrane</keyword>
<evidence type="ECO:0000256" key="5">
    <source>
        <dbReference type="ARBA" id="ARBA00023251"/>
    </source>
</evidence>
<feature type="transmembrane region" description="Helical" evidence="7">
    <location>
        <begin position="436"/>
        <end position="456"/>
    </location>
</feature>
<dbReference type="InterPro" id="IPR020846">
    <property type="entry name" value="MFS_dom"/>
</dbReference>
<feature type="transmembrane region" description="Helical" evidence="7">
    <location>
        <begin position="206"/>
        <end position="224"/>
    </location>
</feature>
<evidence type="ECO:0000259" key="8">
    <source>
        <dbReference type="PROSITE" id="PS50850"/>
    </source>
</evidence>
<feature type="transmembrane region" description="Helical" evidence="7">
    <location>
        <begin position="304"/>
        <end position="325"/>
    </location>
</feature>
<evidence type="ECO:0000256" key="7">
    <source>
        <dbReference type="SAM" id="Phobius"/>
    </source>
</evidence>
<dbReference type="Gene3D" id="1.20.1720.10">
    <property type="entry name" value="Multidrug resistance protein D"/>
    <property type="match status" value="1"/>
</dbReference>
<feature type="transmembrane region" description="Helical" evidence="7">
    <location>
        <begin position="362"/>
        <end position="387"/>
    </location>
</feature>
<dbReference type="CDD" id="cd17321">
    <property type="entry name" value="MFS_MMR_MDR_like"/>
    <property type="match status" value="1"/>
</dbReference>
<feature type="transmembrane region" description="Helical" evidence="7">
    <location>
        <begin position="230"/>
        <end position="246"/>
    </location>
</feature>
<dbReference type="GO" id="GO:0046677">
    <property type="term" value="P:response to antibiotic"/>
    <property type="evidence" value="ECO:0007669"/>
    <property type="project" value="UniProtKB-KW"/>
</dbReference>
<sequence length="496" mass="50474">MGQALSNIDLAIVNLAAPAVSADLDVSSSELTLMVTAYALCSAVFIAPAARLGEHHGVRRVYLWGLALFTLASLACGLANSSPVLIVSRCLQGAAASLMITQVLVGIHRWFTGPDRARALGWNAVTLSGGAALGQVLGGTIVSADILGTGWRAVFLLNVPIGALVLLLGVAMLPHDRPTGTETGTRAGTGAGTPTGAGTSRGGNDIRGTVLLAAATLAVLIPLSLTRPDWIWLLLLAAVPLAAQLVRTERRVIARGGKPALDLRPLGAPPVRWALASYAGTTLTYIAMLYLLSLHLQGVLKLPAWQAGLVPLGWVLAFGLAGPVIGRVPQAVARLLPFVGCVLLTAAYGLAPVVPAGADTGIWPLTAVLCVGGFGLGLTHTSLLNVLTTAVPPRYAATLSGTVNTLSTVVGVTGVALFGAAYAWLGRSAWAGPPAAWSYICAGLALVTALCALAALRAVATAPDPADPADAAAATDSAAAVFNRKERPVDTTPTAD</sequence>
<proteinExistence type="predicted"/>
<dbReference type="STRING" id="1306406.J116_019995"/>
<dbReference type="GO" id="GO:0005886">
    <property type="term" value="C:plasma membrane"/>
    <property type="evidence" value="ECO:0007669"/>
    <property type="project" value="UniProtKB-SubCell"/>
</dbReference>
<evidence type="ECO:0000313" key="10">
    <source>
        <dbReference type="Proteomes" id="UP000095329"/>
    </source>
</evidence>
<feature type="transmembrane region" description="Helical" evidence="7">
    <location>
        <begin position="86"/>
        <end position="107"/>
    </location>
</feature>
<evidence type="ECO:0000256" key="2">
    <source>
        <dbReference type="ARBA" id="ARBA00022692"/>
    </source>
</evidence>
<evidence type="ECO:0000256" key="6">
    <source>
        <dbReference type="SAM" id="MobiDB-lite"/>
    </source>
</evidence>